<accession>A0A2M4DA41</accession>
<evidence type="ECO:0000313" key="2">
    <source>
        <dbReference type="EMBL" id="MBW74361.1"/>
    </source>
</evidence>
<sequence>MQIVRIVLTQLLSSCFSLPTNNLSIIRPVIICTLAHRLCRTAIVGRTVAIVSRGSRAQSIRPVSLIVPIL</sequence>
<name>A0A2M4DA41_ANODA</name>
<keyword evidence="1" id="KW-0732">Signal</keyword>
<feature type="signal peptide" evidence="1">
    <location>
        <begin position="1"/>
        <end position="17"/>
    </location>
</feature>
<proteinExistence type="predicted"/>
<dbReference type="EMBL" id="GGFL01010183">
    <property type="protein sequence ID" value="MBW74361.1"/>
    <property type="molecule type" value="Transcribed_RNA"/>
</dbReference>
<organism evidence="2">
    <name type="scientific">Anopheles darlingi</name>
    <name type="common">Mosquito</name>
    <dbReference type="NCBI Taxonomy" id="43151"/>
    <lineage>
        <taxon>Eukaryota</taxon>
        <taxon>Metazoa</taxon>
        <taxon>Ecdysozoa</taxon>
        <taxon>Arthropoda</taxon>
        <taxon>Hexapoda</taxon>
        <taxon>Insecta</taxon>
        <taxon>Pterygota</taxon>
        <taxon>Neoptera</taxon>
        <taxon>Endopterygota</taxon>
        <taxon>Diptera</taxon>
        <taxon>Nematocera</taxon>
        <taxon>Culicoidea</taxon>
        <taxon>Culicidae</taxon>
        <taxon>Anophelinae</taxon>
        <taxon>Anopheles</taxon>
    </lineage>
</organism>
<reference evidence="2" key="1">
    <citation type="submission" date="2018-01" db="EMBL/GenBank/DDBJ databases">
        <title>An insight into the sialome of Amazonian anophelines.</title>
        <authorList>
            <person name="Ribeiro J.M."/>
            <person name="Scarpassa V."/>
            <person name="Calvo E."/>
        </authorList>
    </citation>
    <scope>NUCLEOTIDE SEQUENCE</scope>
</reference>
<feature type="chain" id="PRO_5014856889" evidence="1">
    <location>
        <begin position="18"/>
        <end position="70"/>
    </location>
</feature>
<evidence type="ECO:0000256" key="1">
    <source>
        <dbReference type="SAM" id="SignalP"/>
    </source>
</evidence>
<dbReference type="AlphaFoldDB" id="A0A2M4DA41"/>
<protein>
    <submittedName>
        <fullName evidence="2">Putative secreted protein</fullName>
    </submittedName>
</protein>